<sequence>MRATGCLVVPVVIGRAPAWTVGPLPSSALWPSSSPQARVADDAARLRYFEPRIAQTLYGTASGAAVRWHRVATTTWDGVTVLAVEVLRAPAGSGANHGLAVLHLRLGGDPVAELAGLRDLSGVNGPRWQSVLPAGTGVAPGARRASTVCHVTFDGPTPAGMSAAYDAWPARDQWLWQLASATTESVFPPDVEDASLLAGRVRFSADWQALVLRDGASFVGTTPDPGGTDTFHAAAQTYVHSIYLDVLLLGRLQADALNALANQIADVPLPRFGAGGLQAVEGRLIELRRAFGRDVITAHDKGNEILDRYVTQHRVPELRARLVEDLTDSARFVEAAAARSTNAALGLVAVLGLPFGLSYAAGALWGANGVRGLLVWTGVAVALSLVLTTLSPVRAMLRDLGNRLERP</sequence>
<reference evidence="2 3" key="1">
    <citation type="submission" date="2019-03" db="EMBL/GenBank/DDBJ databases">
        <title>Draft genome sequences of novel Actinobacteria.</title>
        <authorList>
            <person name="Sahin N."/>
            <person name="Ay H."/>
            <person name="Saygin H."/>
        </authorList>
    </citation>
    <scope>NUCLEOTIDE SEQUENCE [LARGE SCALE GENOMIC DNA]</scope>
    <source>
        <strain evidence="2 3">DSM 41900</strain>
    </source>
</reference>
<keyword evidence="1" id="KW-1133">Transmembrane helix</keyword>
<dbReference type="EMBL" id="SMKI01000196">
    <property type="protein sequence ID" value="TDC73547.1"/>
    <property type="molecule type" value="Genomic_DNA"/>
</dbReference>
<proteinExistence type="predicted"/>
<gene>
    <name evidence="2" type="ORF">E1283_18885</name>
</gene>
<dbReference type="Proteomes" id="UP000295345">
    <property type="component" value="Unassembled WGS sequence"/>
</dbReference>
<evidence type="ECO:0000313" key="3">
    <source>
        <dbReference type="Proteomes" id="UP000295345"/>
    </source>
</evidence>
<keyword evidence="1" id="KW-0812">Transmembrane</keyword>
<keyword evidence="3" id="KW-1185">Reference proteome</keyword>
<evidence type="ECO:0000313" key="2">
    <source>
        <dbReference type="EMBL" id="TDC73547.1"/>
    </source>
</evidence>
<accession>A0A4R4T914</accession>
<name>A0A4R4T914_9ACTN</name>
<evidence type="ECO:0000256" key="1">
    <source>
        <dbReference type="SAM" id="Phobius"/>
    </source>
</evidence>
<organism evidence="2 3">
    <name type="scientific">Streptomyces hainanensis</name>
    <dbReference type="NCBI Taxonomy" id="402648"/>
    <lineage>
        <taxon>Bacteria</taxon>
        <taxon>Bacillati</taxon>
        <taxon>Actinomycetota</taxon>
        <taxon>Actinomycetes</taxon>
        <taxon>Kitasatosporales</taxon>
        <taxon>Streptomycetaceae</taxon>
        <taxon>Streptomyces</taxon>
    </lineage>
</organism>
<comment type="caution">
    <text evidence="2">The sequence shown here is derived from an EMBL/GenBank/DDBJ whole genome shotgun (WGS) entry which is preliminary data.</text>
</comment>
<dbReference type="AlphaFoldDB" id="A0A4R4T914"/>
<feature type="transmembrane region" description="Helical" evidence="1">
    <location>
        <begin position="343"/>
        <end position="366"/>
    </location>
</feature>
<dbReference type="OrthoDB" id="3217793at2"/>
<protein>
    <submittedName>
        <fullName evidence="2">Uncharacterized protein</fullName>
    </submittedName>
</protein>
<keyword evidence="1" id="KW-0472">Membrane</keyword>
<feature type="transmembrane region" description="Helical" evidence="1">
    <location>
        <begin position="373"/>
        <end position="397"/>
    </location>
</feature>